<protein>
    <submittedName>
        <fullName evidence="1">Uncharacterized protein</fullName>
    </submittedName>
</protein>
<comment type="caution">
    <text evidence="1">The sequence shown here is derived from an EMBL/GenBank/DDBJ whole genome shotgun (WGS) entry which is preliminary data.</text>
</comment>
<organism evidence="1 2">
    <name type="scientific">Sphagnum magellanicum</name>
    <dbReference type="NCBI Taxonomy" id="128215"/>
    <lineage>
        <taxon>Eukaryota</taxon>
        <taxon>Viridiplantae</taxon>
        <taxon>Streptophyta</taxon>
        <taxon>Embryophyta</taxon>
        <taxon>Bryophyta</taxon>
        <taxon>Sphagnophytina</taxon>
        <taxon>Sphagnopsida</taxon>
        <taxon>Sphagnales</taxon>
        <taxon>Sphagnaceae</taxon>
        <taxon>Sphagnum</taxon>
    </lineage>
</organism>
<dbReference type="EMBL" id="CM038913">
    <property type="protein sequence ID" value="KAH9557253.1"/>
    <property type="molecule type" value="Genomic_DNA"/>
</dbReference>
<proteinExistence type="predicted"/>
<accession>A0ACB8HLY9</accession>
<keyword evidence="2" id="KW-1185">Reference proteome</keyword>
<reference evidence="2" key="1">
    <citation type="journal article" date="2022" name="New Phytol.">
        <title>Phylogenomic structure and speciation in an emerging model: the Sphagnum magellanicum complex (Bryophyta).</title>
        <authorList>
            <person name="Shaw A.J."/>
            <person name="Piatkowski B."/>
            <person name="Duffy A.M."/>
            <person name="Aguero B."/>
            <person name="Imwattana K."/>
            <person name="Nieto-Lugilde M."/>
            <person name="Healey A."/>
            <person name="Weston D.J."/>
            <person name="Patel M.N."/>
            <person name="Schmutz J."/>
            <person name="Grimwood J."/>
            <person name="Yavitt J.B."/>
            <person name="Hassel K."/>
            <person name="Stenoien H.K."/>
            <person name="Flatberg K.I."/>
            <person name="Bickford C.P."/>
            <person name="Hicks K.A."/>
        </authorList>
    </citation>
    <scope>NUCLEOTIDE SEQUENCE [LARGE SCALE GENOMIC DNA]</scope>
</reference>
<dbReference type="Proteomes" id="UP000828922">
    <property type="component" value="Linkage Group LG07"/>
</dbReference>
<evidence type="ECO:0000313" key="2">
    <source>
        <dbReference type="Proteomes" id="UP000828922"/>
    </source>
</evidence>
<gene>
    <name evidence="1" type="ORF">CY35_07G075900</name>
</gene>
<evidence type="ECO:0000313" key="1">
    <source>
        <dbReference type="EMBL" id="KAH9557253.1"/>
    </source>
</evidence>
<name>A0ACB8HLY9_9BRYO</name>
<sequence>MTTAEVDAVDFEPEEDDLLDDDVPMEDVEVVTAQAPKLKSTITTPGSGATSVGGGAGAVGRKTKGRGFREEVNLDHSNRFAAKEFESLDSGGGPGPQRSVEGWIILVTGVHEEAQEDDLHETFSEYGEIKNLHLNLDRRTGFVKGYALIEYETKKEAQEAIDNLNGKQLLLQTISVNWAFSTGPLHRRNVRRRSPRGHRSRSPVRRRYGQ</sequence>